<dbReference type="InterPro" id="IPR029058">
    <property type="entry name" value="AB_hydrolase_fold"/>
</dbReference>
<sequence>MSITRSLRLMLAPALLASAITSQADVNCNPTSVGTCGLPFPSNYWSLDDSNSPTGKRLSVPNGVVRDEVIAQLPVDDGFTPEGIFNDFSGFSAATPVMFEFTSAPDAATLPQNGGDAVMAFDLTTGEQVAIRTKVSDYAQSDKVTEKTHVIEVFPQVRWGYGHEILVVVTDKLDLEYLEPGIVSKLLSGTSEQRSYTYKLTSLLTSLGINSLNVRNATRFTVRDRAEVVQPMQTLVDNVWDMEHPVRNLKTTYNYINSNIAARVDGEVLIYNYRTNDGTGVVDFDKEPTEQWIEFRLTLPKASRQGPVPVALYAHGLGATKETDSTVTDMNADIGIATYSVGFPNHGDRAEADGGYVLSIATTDQLAKTIGMIQQNAIDFASAHRALQTSLANIDVVGKSSWSKWCSNCPDGVADIDATNVMMEGTSLGGVLGSVYGALSPDLKGAVYHVTGVGITSILSDSILWDAMFVNLVPSESNGSEAVLLRSSIQQALDYGDSINYIDYFRYPQAGKSARPLMITTGAGDTIVGNQSSVAAANLVDLPIVGEPLYDMPGVRLEADYDEDGYGIRHYKPIVGTVPLIWDGTWAEALSGASGHLIFTRKSKQGDQQEFIKRFIMN</sequence>
<dbReference type="AlphaFoldDB" id="A0A170PM68"/>
<dbReference type="EMBL" id="CZQC01000065">
    <property type="protein sequence ID" value="CUS42342.1"/>
    <property type="molecule type" value="Genomic_DNA"/>
</dbReference>
<evidence type="ECO:0000313" key="1">
    <source>
        <dbReference type="EMBL" id="CUS42342.1"/>
    </source>
</evidence>
<evidence type="ECO:0008006" key="2">
    <source>
        <dbReference type="Google" id="ProtNLM"/>
    </source>
</evidence>
<dbReference type="Gene3D" id="3.40.50.1820">
    <property type="entry name" value="alpha/beta hydrolase"/>
    <property type="match status" value="1"/>
</dbReference>
<dbReference type="SUPFAM" id="SSF53474">
    <property type="entry name" value="alpha/beta-Hydrolases"/>
    <property type="match status" value="1"/>
</dbReference>
<proteinExistence type="predicted"/>
<protein>
    <recommendedName>
        <fullName evidence="2">Lipase</fullName>
    </recommendedName>
</protein>
<reference evidence="1" key="1">
    <citation type="submission" date="2015-10" db="EMBL/GenBank/DDBJ databases">
        <authorList>
            <person name="Gilbert D.G."/>
        </authorList>
    </citation>
    <scope>NUCLEOTIDE SEQUENCE</scope>
</reference>
<gene>
    <name evidence="1" type="ORF">MGWOODY_Tha2466</name>
</gene>
<accession>A0A170PM68</accession>
<organism evidence="1">
    <name type="scientific">hydrothermal vent metagenome</name>
    <dbReference type="NCBI Taxonomy" id="652676"/>
    <lineage>
        <taxon>unclassified sequences</taxon>
        <taxon>metagenomes</taxon>
        <taxon>ecological metagenomes</taxon>
    </lineage>
</organism>
<name>A0A170PM68_9ZZZZ</name>